<dbReference type="EMBL" id="JAQOMS010000002">
    <property type="protein sequence ID" value="MDC2889143.1"/>
    <property type="molecule type" value="Genomic_DNA"/>
</dbReference>
<evidence type="ECO:0000313" key="1">
    <source>
        <dbReference type="EMBL" id="MDC2889143.1"/>
    </source>
</evidence>
<sequence length="157" mass="17347">MNDPAYAGIKVTEFHQTKALDIVPEGTADMVLTFRNVHNFYMGDGDVGVENAFKAFYKALKKGGVLGVVDHRLPENLDQEENKRSGYVKQSFVIAAAEKAGFTLAAASEINANPKDTAQHPRGVWTLPPRLALGDEDKEKYTMIGESDRMTLKFVKN</sequence>
<name>A0ABT5FC64_9GAMM</name>
<dbReference type="Gene3D" id="3.40.50.150">
    <property type="entry name" value="Vaccinia Virus protein VP39"/>
    <property type="match status" value="1"/>
</dbReference>
<evidence type="ECO:0000313" key="2">
    <source>
        <dbReference type="Proteomes" id="UP001528411"/>
    </source>
</evidence>
<comment type="caution">
    <text evidence="1">The sequence shown here is derived from an EMBL/GenBank/DDBJ whole genome shotgun (WGS) entry which is preliminary data.</text>
</comment>
<gene>
    <name evidence="1" type="ORF">PN838_10685</name>
</gene>
<keyword evidence="2" id="KW-1185">Reference proteome</keyword>
<proteinExistence type="predicted"/>
<protein>
    <recommendedName>
        <fullName evidence="3">Methyltransferase</fullName>
    </recommendedName>
</protein>
<organism evidence="1 2">
    <name type="scientific">Psychrosphaera algicola</name>
    <dbReference type="NCBI Taxonomy" id="3023714"/>
    <lineage>
        <taxon>Bacteria</taxon>
        <taxon>Pseudomonadati</taxon>
        <taxon>Pseudomonadota</taxon>
        <taxon>Gammaproteobacteria</taxon>
        <taxon>Alteromonadales</taxon>
        <taxon>Pseudoalteromonadaceae</taxon>
        <taxon>Psychrosphaera</taxon>
    </lineage>
</organism>
<reference evidence="1 2" key="1">
    <citation type="submission" date="2023-01" db="EMBL/GenBank/DDBJ databases">
        <title>Psychrosphaera sp. nov., isolated from marine algae.</title>
        <authorList>
            <person name="Bayburt H."/>
            <person name="Choi B.J."/>
            <person name="Kim J.M."/>
            <person name="Choi D.G."/>
            <person name="Jeon C.O."/>
        </authorList>
    </citation>
    <scope>NUCLEOTIDE SEQUENCE [LARGE SCALE GENOMIC DNA]</scope>
    <source>
        <strain evidence="1 2">G1-22</strain>
    </source>
</reference>
<dbReference type="SUPFAM" id="SSF53335">
    <property type="entry name" value="S-adenosyl-L-methionine-dependent methyltransferases"/>
    <property type="match status" value="1"/>
</dbReference>
<evidence type="ECO:0008006" key="3">
    <source>
        <dbReference type="Google" id="ProtNLM"/>
    </source>
</evidence>
<dbReference type="InterPro" id="IPR029063">
    <property type="entry name" value="SAM-dependent_MTases_sf"/>
</dbReference>
<accession>A0ABT5FC64</accession>
<dbReference type="Proteomes" id="UP001528411">
    <property type="component" value="Unassembled WGS sequence"/>
</dbReference>